<dbReference type="InterPro" id="IPR023214">
    <property type="entry name" value="HAD_sf"/>
</dbReference>
<dbReference type="PROSITE" id="PS50969">
    <property type="entry name" value="FCP1"/>
    <property type="match status" value="1"/>
</dbReference>
<dbReference type="GO" id="GO:0030150">
    <property type="term" value="P:protein import into mitochondrial matrix"/>
    <property type="evidence" value="ECO:0000318"/>
    <property type="project" value="GO_Central"/>
</dbReference>
<dbReference type="Gene3D" id="3.40.50.1000">
    <property type="entry name" value="HAD superfamily/HAD-like"/>
    <property type="match status" value="1"/>
</dbReference>
<evidence type="ECO:0000256" key="2">
    <source>
        <dbReference type="SAM" id="MobiDB-lite"/>
    </source>
</evidence>
<dbReference type="AlphaFoldDB" id="F6HKG9"/>
<name>F6HKG9_VITVI</name>
<comment type="similarity">
    <text evidence="1">Belongs to the TIM50 family.</text>
</comment>
<dbReference type="HOGENOM" id="CLU_013096_0_0_1"/>
<dbReference type="eggNOG" id="ENOG502RT7D">
    <property type="taxonomic scope" value="Eukaryota"/>
</dbReference>
<feature type="region of interest" description="Disordered" evidence="2">
    <location>
        <begin position="1"/>
        <end position="33"/>
    </location>
</feature>
<feature type="domain" description="FCP1 homology" evidence="3">
    <location>
        <begin position="43"/>
        <end position="228"/>
    </location>
</feature>
<proteinExistence type="inferred from homology"/>
<dbReference type="InterPro" id="IPR050365">
    <property type="entry name" value="TIM50"/>
</dbReference>
<sequence>MSGKLDISKNKNVVPTETESESESENEKDSGNDFGLSLEKLTLGPRKKLLVMNLSGLLLHRAFKRDTPRIPKHRRPDVVFGKHLGKTINTFMPHSEDFMKFCLERFEVGIWSSSIERNLNAALDCAIGGLRGKLLFAWDQVYCTDTGFKSLEKKTKPLFLKELRKIWESSDLGKRFSSSNTLLIDDSPYKAILNPANTGIFPASYNADNVNDTELGPRGALRLYLDGLVDAVDVASYVKEHPFGQPAISPTHSHWDFYSVVIQRFRNNQASKSNVPKK</sequence>
<dbReference type="GO" id="GO:0005744">
    <property type="term" value="C:TIM23 mitochondrial import inner membrane translocase complex"/>
    <property type="evidence" value="ECO:0000318"/>
    <property type="project" value="GO_Central"/>
</dbReference>
<evidence type="ECO:0000259" key="3">
    <source>
        <dbReference type="PROSITE" id="PS50969"/>
    </source>
</evidence>
<dbReference type="FunFam" id="3.40.50.1000:FF:000339">
    <property type="entry name" value="Haloacid dehalogenase-like hydrolase (HAD) superfamily protein"/>
    <property type="match status" value="1"/>
</dbReference>
<dbReference type="InterPro" id="IPR036412">
    <property type="entry name" value="HAD-like_sf"/>
</dbReference>
<protein>
    <recommendedName>
        <fullName evidence="1">Mitochondrial import inner membrane translocase subunit TIM50</fullName>
    </recommendedName>
</protein>
<dbReference type="Pfam" id="PF03031">
    <property type="entry name" value="NIF"/>
    <property type="match status" value="1"/>
</dbReference>
<dbReference type="EMBL" id="FN595991">
    <property type="protein sequence ID" value="CCB55391.1"/>
    <property type="molecule type" value="Genomic_DNA"/>
</dbReference>
<keyword evidence="1" id="KW-0496">Mitochondrion</keyword>
<keyword evidence="1" id="KW-0653">Protein transport</keyword>
<accession>F6HKG9</accession>
<dbReference type="InParanoid" id="F6HKG9"/>
<evidence type="ECO:0000256" key="1">
    <source>
        <dbReference type="RuleBase" id="RU365079"/>
    </source>
</evidence>
<dbReference type="Proteomes" id="UP000009183">
    <property type="component" value="Chromosome 8"/>
</dbReference>
<dbReference type="STRING" id="29760.F6HKG9"/>
<reference evidence="5" key="1">
    <citation type="journal article" date="2007" name="Nature">
        <title>The grapevine genome sequence suggests ancestral hexaploidization in major angiosperm phyla.</title>
        <authorList>
            <consortium name="The French-Italian Public Consortium for Grapevine Genome Characterization."/>
            <person name="Jaillon O."/>
            <person name="Aury J.-M."/>
            <person name="Noel B."/>
            <person name="Policriti A."/>
            <person name="Clepet C."/>
            <person name="Casagrande A."/>
            <person name="Choisne N."/>
            <person name="Aubourg S."/>
            <person name="Vitulo N."/>
            <person name="Jubin C."/>
            <person name="Vezzi A."/>
            <person name="Legeai F."/>
            <person name="Hugueney P."/>
            <person name="Dasilva C."/>
            <person name="Horner D."/>
            <person name="Mica E."/>
            <person name="Jublot D."/>
            <person name="Poulain J."/>
            <person name="Bruyere C."/>
            <person name="Billault A."/>
            <person name="Segurens B."/>
            <person name="Gouyvenoux M."/>
            <person name="Ugarte E."/>
            <person name="Cattonaro F."/>
            <person name="Anthouard V."/>
            <person name="Vico V."/>
            <person name="Del Fabbro C."/>
            <person name="Alaux M."/>
            <person name="Di Gaspero G."/>
            <person name="Dumas V."/>
            <person name="Felice N."/>
            <person name="Paillard S."/>
            <person name="Juman I."/>
            <person name="Moroldo M."/>
            <person name="Scalabrin S."/>
            <person name="Canaguier A."/>
            <person name="Le Clainche I."/>
            <person name="Malacrida G."/>
            <person name="Durand E."/>
            <person name="Pesole G."/>
            <person name="Laucou V."/>
            <person name="Chatelet P."/>
            <person name="Merdinoglu D."/>
            <person name="Delledonne M."/>
            <person name="Pezzotti M."/>
            <person name="Lecharny A."/>
            <person name="Scarpelli C."/>
            <person name="Artiguenave F."/>
            <person name="Pe M.E."/>
            <person name="Valle G."/>
            <person name="Morgante M."/>
            <person name="Caboche M."/>
            <person name="Adam-Blondon A.-F."/>
            <person name="Weissenbach J."/>
            <person name="Quetier F."/>
            <person name="Wincker P."/>
        </authorList>
    </citation>
    <scope>NUCLEOTIDE SEQUENCE [LARGE SCALE GENOMIC DNA]</scope>
    <source>
        <strain evidence="5">cv. Pinot noir / PN40024</strain>
    </source>
</reference>
<evidence type="ECO:0000313" key="5">
    <source>
        <dbReference type="Proteomes" id="UP000009183"/>
    </source>
</evidence>
<comment type="function">
    <text evidence="1">Essential component of the TIM23 complex, a complex that mediates the translocation of transit peptide-containing proteins across the mitochondrial inner membrane.</text>
</comment>
<keyword evidence="1" id="KW-0811">Translocation</keyword>
<keyword evidence="1" id="KW-0809">Transit peptide</keyword>
<organism evidence="4 5">
    <name type="scientific">Vitis vinifera</name>
    <name type="common">Grape</name>
    <dbReference type="NCBI Taxonomy" id="29760"/>
    <lineage>
        <taxon>Eukaryota</taxon>
        <taxon>Viridiplantae</taxon>
        <taxon>Streptophyta</taxon>
        <taxon>Embryophyta</taxon>
        <taxon>Tracheophyta</taxon>
        <taxon>Spermatophyta</taxon>
        <taxon>Magnoliopsida</taxon>
        <taxon>eudicotyledons</taxon>
        <taxon>Gunneridae</taxon>
        <taxon>Pentapetalae</taxon>
        <taxon>rosids</taxon>
        <taxon>Vitales</taxon>
        <taxon>Vitaceae</taxon>
        <taxon>Viteae</taxon>
        <taxon>Vitis</taxon>
    </lineage>
</organism>
<dbReference type="InterPro" id="IPR004274">
    <property type="entry name" value="FCP1_dom"/>
</dbReference>
<comment type="subunit">
    <text evidence="1">Component of the TIM23 complex.</text>
</comment>
<comment type="subcellular location">
    <subcellularLocation>
        <location evidence="1">Mitochondrion inner membrane</location>
        <topology evidence="1">Single-pass membrane protein</topology>
    </subcellularLocation>
</comment>
<keyword evidence="1" id="KW-0813">Transport</keyword>
<gene>
    <name evidence="4" type="ordered locus">VIT_08s0007g04010</name>
</gene>
<keyword evidence="5" id="KW-1185">Reference proteome</keyword>
<dbReference type="SUPFAM" id="SSF56784">
    <property type="entry name" value="HAD-like"/>
    <property type="match status" value="1"/>
</dbReference>
<dbReference type="SMART" id="SM00577">
    <property type="entry name" value="CPDc"/>
    <property type="match status" value="1"/>
</dbReference>
<dbReference type="PaxDb" id="29760-VIT_08s0007g04010.t01"/>
<evidence type="ECO:0000313" key="4">
    <source>
        <dbReference type="EMBL" id="CCB55391.1"/>
    </source>
</evidence>
<dbReference type="PANTHER" id="PTHR12210">
    <property type="entry name" value="DULLARD PROTEIN PHOSPHATASE"/>
    <property type="match status" value="1"/>
</dbReference>
<dbReference type="OrthoDB" id="1711508at2759"/>